<accession>A0ABM9DAI0</accession>
<dbReference type="SUPFAM" id="SSF51984">
    <property type="entry name" value="MurCD N-terminal domain"/>
    <property type="match status" value="1"/>
</dbReference>
<dbReference type="SUPFAM" id="SSF53244">
    <property type="entry name" value="MurD-like peptide ligases, peptide-binding domain"/>
    <property type="match status" value="1"/>
</dbReference>
<keyword evidence="7 8" id="KW-0131">Cell cycle</keyword>
<dbReference type="PANTHER" id="PTHR43692:SF1">
    <property type="entry name" value="UDP-N-ACETYLMURAMOYLALANINE--D-GLUTAMATE LIGASE"/>
    <property type="match status" value="1"/>
</dbReference>
<evidence type="ECO:0000256" key="1">
    <source>
        <dbReference type="ARBA" id="ARBA00004496"/>
    </source>
</evidence>
<keyword evidence="7 8" id="KW-0961">Cell wall biogenesis/degradation</keyword>
<dbReference type="Pfam" id="PF21799">
    <property type="entry name" value="MurD-like_N"/>
    <property type="match status" value="1"/>
</dbReference>
<dbReference type="Pfam" id="PF08245">
    <property type="entry name" value="Mur_ligase_M"/>
    <property type="match status" value="1"/>
</dbReference>
<keyword evidence="7 8" id="KW-0133">Cell shape</keyword>
<dbReference type="Proteomes" id="UP001295463">
    <property type="component" value="Chromosome"/>
</dbReference>
<evidence type="ECO:0000259" key="10">
    <source>
        <dbReference type="Pfam" id="PF08245"/>
    </source>
</evidence>
<dbReference type="EMBL" id="OW150024">
    <property type="protein sequence ID" value="CAH2032248.1"/>
    <property type="molecule type" value="Genomic_DNA"/>
</dbReference>
<dbReference type="InterPro" id="IPR013221">
    <property type="entry name" value="Mur_ligase_cen"/>
</dbReference>
<keyword evidence="7 8" id="KW-0573">Peptidoglycan synthesis</keyword>
<feature type="domain" description="Mur ligase central" evidence="10">
    <location>
        <begin position="113"/>
        <end position="290"/>
    </location>
</feature>
<sequence length="446" mass="48756">MDLTNRHTVVMGLARTGVACARFLALRGARVVATDLRDAVTLAAVLNELQEYDIRFVLGRHDEQDFLLADLIVVSPGVPMDHPLLTAAKAAGREIVSEIELAARFIDAPLVAITGTNGKTTTTTLAGELFTACGFTTYVGGNIGNPLIELPESGTAVQRVVAEISSFQLEWIATFRPRVAALLNISEDHLDRYAGYQEYIDAKLRIFENQTSEDYAVVNRDDDLVWQAARSLKARLIPFSRKRELEEGIFCQGDEIVFRHQDAECRFPVAGFKLQGVHNLENIMAALACALLLGCEREPCLALLNRFEPLHHRMEFVREVNGVRYFEDSKATNVGSVAKALESFDNITLIAGGKDKGGSYAPLAELVRSRVRQLVLIGEAADRIAAELGSLTATCKAASLEEAVALAAARSRPGGVVLLSPACSSFDMFRDYEERAQRFIAAVKAL</sequence>
<protein>
    <recommendedName>
        <fullName evidence="7 8">UDP-N-acetylmuramoylalanine--D-glutamate ligase</fullName>
        <ecNumber evidence="7 8">6.3.2.9</ecNumber>
    </recommendedName>
    <alternativeName>
        <fullName evidence="7">D-glutamic acid-adding enzyme</fullName>
    </alternativeName>
    <alternativeName>
        <fullName evidence="7">UDP-N-acetylmuramoyl-L-alanyl-D-glutamate synthetase</fullName>
    </alternativeName>
</protein>
<evidence type="ECO:0000256" key="8">
    <source>
        <dbReference type="RuleBase" id="RU003664"/>
    </source>
</evidence>
<dbReference type="Pfam" id="PF02875">
    <property type="entry name" value="Mur_ligase_C"/>
    <property type="match status" value="1"/>
</dbReference>
<keyword evidence="3 7" id="KW-0963">Cytoplasm</keyword>
<dbReference type="HAMAP" id="MF_00639">
    <property type="entry name" value="MurD"/>
    <property type="match status" value="1"/>
</dbReference>
<reference evidence="11 12" key="1">
    <citation type="submission" date="2022-03" db="EMBL/GenBank/DDBJ databases">
        <authorList>
            <person name="Koch H."/>
        </authorList>
    </citation>
    <scope>NUCLEOTIDE SEQUENCE [LARGE SCALE GENOMIC DNA]</scope>
    <source>
        <strain evidence="11 12">G1</strain>
    </source>
</reference>
<feature type="domain" description="Mur ligase C-terminal" evidence="9">
    <location>
        <begin position="312"/>
        <end position="423"/>
    </location>
</feature>
<dbReference type="InterPro" id="IPR036565">
    <property type="entry name" value="Mur-like_cat_sf"/>
</dbReference>
<dbReference type="InterPro" id="IPR004101">
    <property type="entry name" value="Mur_ligase_C"/>
</dbReference>
<dbReference type="Gene3D" id="3.40.50.720">
    <property type="entry name" value="NAD(P)-binding Rossmann-like Domain"/>
    <property type="match status" value="1"/>
</dbReference>
<keyword evidence="7 8" id="KW-0132">Cell division</keyword>
<evidence type="ECO:0000259" key="9">
    <source>
        <dbReference type="Pfam" id="PF02875"/>
    </source>
</evidence>
<comment type="function">
    <text evidence="7 8">Cell wall formation. Catalyzes the addition of glutamate to the nucleotide precursor UDP-N-acetylmuramoyl-L-alanine (UMA).</text>
</comment>
<dbReference type="SUPFAM" id="SSF53623">
    <property type="entry name" value="MurD-like peptide ligases, catalytic domain"/>
    <property type="match status" value="1"/>
</dbReference>
<dbReference type="InterPro" id="IPR005762">
    <property type="entry name" value="MurD"/>
</dbReference>
<comment type="pathway">
    <text evidence="2 7 8">Cell wall biogenesis; peptidoglycan biosynthesis.</text>
</comment>
<dbReference type="PANTHER" id="PTHR43692">
    <property type="entry name" value="UDP-N-ACETYLMURAMOYLALANINE--D-GLUTAMATE LIGASE"/>
    <property type="match status" value="1"/>
</dbReference>
<dbReference type="NCBIfam" id="TIGR01087">
    <property type="entry name" value="murD"/>
    <property type="match status" value="1"/>
</dbReference>
<evidence type="ECO:0000256" key="3">
    <source>
        <dbReference type="ARBA" id="ARBA00022490"/>
    </source>
</evidence>
<keyword evidence="4 7" id="KW-0436">Ligase</keyword>
<keyword evidence="12" id="KW-1185">Reference proteome</keyword>
<dbReference type="EC" id="6.3.2.9" evidence="7 8"/>
<feature type="binding site" evidence="7">
    <location>
        <begin position="115"/>
        <end position="121"/>
    </location>
    <ligand>
        <name>ATP</name>
        <dbReference type="ChEBI" id="CHEBI:30616"/>
    </ligand>
</feature>
<dbReference type="InterPro" id="IPR036615">
    <property type="entry name" value="Mur_ligase_C_dom_sf"/>
</dbReference>
<proteinExistence type="inferred from homology"/>
<dbReference type="RefSeq" id="WP_305733012.1">
    <property type="nucleotide sequence ID" value="NZ_OW150024.1"/>
</dbReference>
<dbReference type="GO" id="GO:0008764">
    <property type="term" value="F:UDP-N-acetylmuramoylalanine-D-glutamate ligase activity"/>
    <property type="evidence" value="ECO:0007669"/>
    <property type="project" value="UniProtKB-EC"/>
</dbReference>
<comment type="similarity">
    <text evidence="7">Belongs to the MurCDEF family.</text>
</comment>
<evidence type="ECO:0000256" key="5">
    <source>
        <dbReference type="ARBA" id="ARBA00022741"/>
    </source>
</evidence>
<comment type="subcellular location">
    <subcellularLocation>
        <location evidence="1 7 8">Cytoplasm</location>
    </subcellularLocation>
</comment>
<evidence type="ECO:0000313" key="12">
    <source>
        <dbReference type="Proteomes" id="UP001295463"/>
    </source>
</evidence>
<evidence type="ECO:0000256" key="2">
    <source>
        <dbReference type="ARBA" id="ARBA00004752"/>
    </source>
</evidence>
<evidence type="ECO:0000313" key="11">
    <source>
        <dbReference type="EMBL" id="CAH2032248.1"/>
    </source>
</evidence>
<evidence type="ECO:0000256" key="6">
    <source>
        <dbReference type="ARBA" id="ARBA00022840"/>
    </source>
</evidence>
<dbReference type="Gene3D" id="3.40.1190.10">
    <property type="entry name" value="Mur-like, catalytic domain"/>
    <property type="match status" value="1"/>
</dbReference>
<name>A0ABM9DAI0_9BACT</name>
<evidence type="ECO:0000256" key="4">
    <source>
        <dbReference type="ARBA" id="ARBA00022598"/>
    </source>
</evidence>
<organism evidence="11 12">
    <name type="scientific">Trichlorobacter ammonificans</name>
    <dbReference type="NCBI Taxonomy" id="2916410"/>
    <lineage>
        <taxon>Bacteria</taxon>
        <taxon>Pseudomonadati</taxon>
        <taxon>Thermodesulfobacteriota</taxon>
        <taxon>Desulfuromonadia</taxon>
        <taxon>Geobacterales</taxon>
        <taxon>Geobacteraceae</taxon>
        <taxon>Trichlorobacter</taxon>
    </lineage>
</organism>
<evidence type="ECO:0000256" key="7">
    <source>
        <dbReference type="HAMAP-Rule" id="MF_00639"/>
    </source>
</evidence>
<gene>
    <name evidence="7 11" type="primary">murD</name>
    <name evidence="11" type="ORF">GEAMG1_2412</name>
</gene>
<keyword evidence="5 7" id="KW-0547">Nucleotide-binding</keyword>
<dbReference type="Gene3D" id="3.90.190.20">
    <property type="entry name" value="Mur ligase, C-terminal domain"/>
    <property type="match status" value="1"/>
</dbReference>
<comment type="catalytic activity">
    <reaction evidence="7 8">
        <text>UDP-N-acetyl-alpha-D-muramoyl-L-alanine + D-glutamate + ATP = UDP-N-acetyl-alpha-D-muramoyl-L-alanyl-D-glutamate + ADP + phosphate + H(+)</text>
        <dbReference type="Rhea" id="RHEA:16429"/>
        <dbReference type="ChEBI" id="CHEBI:15378"/>
        <dbReference type="ChEBI" id="CHEBI:29986"/>
        <dbReference type="ChEBI" id="CHEBI:30616"/>
        <dbReference type="ChEBI" id="CHEBI:43474"/>
        <dbReference type="ChEBI" id="CHEBI:83898"/>
        <dbReference type="ChEBI" id="CHEBI:83900"/>
        <dbReference type="ChEBI" id="CHEBI:456216"/>
        <dbReference type="EC" id="6.3.2.9"/>
    </reaction>
</comment>
<keyword evidence="6 7" id="KW-0067">ATP-binding</keyword>